<feature type="compositionally biased region" description="Polar residues" evidence="1">
    <location>
        <begin position="624"/>
        <end position="639"/>
    </location>
</feature>
<dbReference type="AlphaFoldDB" id="A0A0B1P220"/>
<evidence type="ECO:0000313" key="2">
    <source>
        <dbReference type="EMBL" id="KHJ31350.1"/>
    </source>
</evidence>
<dbReference type="EMBL" id="JNVN01002967">
    <property type="protein sequence ID" value="KHJ31350.1"/>
    <property type="molecule type" value="Genomic_DNA"/>
</dbReference>
<gene>
    <name evidence="2" type="ORF">EV44_g6027</name>
</gene>
<feature type="compositionally biased region" description="Polar residues" evidence="1">
    <location>
        <begin position="864"/>
        <end position="904"/>
    </location>
</feature>
<feature type="region of interest" description="Disordered" evidence="1">
    <location>
        <begin position="624"/>
        <end position="710"/>
    </location>
</feature>
<accession>A0A0B1P220</accession>
<feature type="region of interest" description="Disordered" evidence="1">
    <location>
        <begin position="50"/>
        <end position="91"/>
    </location>
</feature>
<feature type="compositionally biased region" description="Polar residues" evidence="1">
    <location>
        <begin position="70"/>
        <end position="84"/>
    </location>
</feature>
<protein>
    <submittedName>
        <fullName evidence="2">Uncharacterized protein</fullName>
    </submittedName>
</protein>
<evidence type="ECO:0000313" key="3">
    <source>
        <dbReference type="Proteomes" id="UP000030854"/>
    </source>
</evidence>
<dbReference type="STRING" id="52586.A0A0B1P220"/>
<keyword evidence="3" id="KW-1185">Reference proteome</keyword>
<feature type="region of interest" description="Disordered" evidence="1">
    <location>
        <begin position="1167"/>
        <end position="1193"/>
    </location>
</feature>
<dbReference type="OMA" id="GQLKQWA"/>
<feature type="compositionally biased region" description="Polar residues" evidence="1">
    <location>
        <begin position="676"/>
        <end position="710"/>
    </location>
</feature>
<feature type="region of interest" description="Disordered" evidence="1">
    <location>
        <begin position="861"/>
        <end position="904"/>
    </location>
</feature>
<name>A0A0B1P220_UNCNE</name>
<feature type="region of interest" description="Disordered" evidence="1">
    <location>
        <begin position="182"/>
        <end position="227"/>
    </location>
</feature>
<feature type="compositionally biased region" description="Polar residues" evidence="1">
    <location>
        <begin position="646"/>
        <end position="669"/>
    </location>
</feature>
<proteinExistence type="predicted"/>
<sequence>MSQTTEEAKAEMRARLQSHMTPLAIQRYRAQNLDPLLIWCRQHAAGKLSSERNRLAQQQSQISQSGQGLAMTSMQTPQSLQPNQIIGPATPLNPENVNSDYANFLGTVDSAAHKQQQGVIAQAEGQILVPANSGSKIPSNQPISMTGLPLNVNEQRTSTNTGVRAQPQQNFNPHQIQNQRLQHAQVPQQPQSNVRINTPSTPTTTKSQKIGLHGQPGGVRPGSVPQQSIPSSISTLNAPMKTPQMNQSGLPCNNSNSQLANSLDPRFLPGNQTQSIPPNVSNVAPKIFSEQTALQSEKLNEAINKWSSTPISGVRGPLTTVGTSLGTGQQMRQQAQLSGNFMSNQLAMASLGPRAPNVPATMTPQQALLQQQIANLRANPNNVTHRVFPPNMLVFDNQKLMQIDNAEIPPALLSHPNMPKGFPPEVTKWSDLKNWALTNTNTVGPQSLETIKNFQRLHLQNIMQRNRLIQQARQKVIANQASTNQITTPTPGITAPIAPMGPTQNSKPMMVNVNLDRLRQPTMADIQKLRNHHSGKMRNATDDQIRNFLLRSQQYHQQQQQMNSANNQIIGNQIPQSNNLTQSPSKVKELVHAQKNTGSIPKIPGKPMQASKTMQPILQVGYESATQNSPRGLNSSTVLHQPPPNSTTQSQNSSPAQAVTKNLKRTSNGDLKEEMSSISSLQPTTPQTSLKSFNNASRTPTQKTGSLTSQQLALLTPEQRKKYENALQQSQMNRNSFKLDDQVKIVQEQISKEALTSKVKSMDNKIKDQVQKTLISLIQPTQGMCRALNKWFMKCGDVDRLKTFFRVRARLAMQFQDGKFEQDKIKNVFTISLSEIDFAKKTLNLMITDLRENFPCTKRLEQPKVQSVNPSQGPRLQSPANLQQQKAQLVQGTNSKGSQATSVPISNQTSFVIGTTSPHGTPSYPDKKKVNMELRIPARKKLKLANDPPTNSQNSTVTSISSPNVSNVILTSDLGSKSTELTQPSFFCSELGCDQTIGFEKESDLKQHMLDEHIRPNENPAKHAQDMFALALGLNNEGQNEDVECVSQNSISEITEVKMRPSNSQQENSQLHKASLINSDATPVLQQVSANQSNQSNEISLKDIAKATETKEVPTSKEIATKESVQIAHQETSKTQDSWASNYVHPIDLIQLVKPYENSVNGCMSDLNSFREATPDDTPESSKDGISEPNSDISDGVGLDLQVDLYPHSYMPFGLSDNNILSDEFLLHDENEINMKSYDKDQLPIVYQSFDDINLSTYEKRFSLDTHLFSFDCN</sequence>
<feature type="compositionally biased region" description="Polar residues" evidence="1">
    <location>
        <begin position="182"/>
        <end position="197"/>
    </location>
</feature>
<dbReference type="Proteomes" id="UP000030854">
    <property type="component" value="Unassembled WGS sequence"/>
</dbReference>
<comment type="caution">
    <text evidence="2">The sequence shown here is derived from an EMBL/GenBank/DDBJ whole genome shotgun (WGS) entry which is preliminary data.</text>
</comment>
<feature type="compositionally biased region" description="Low complexity" evidence="1">
    <location>
        <begin position="57"/>
        <end position="68"/>
    </location>
</feature>
<organism evidence="2 3">
    <name type="scientific">Uncinula necator</name>
    <name type="common">Grape powdery mildew</name>
    <dbReference type="NCBI Taxonomy" id="52586"/>
    <lineage>
        <taxon>Eukaryota</taxon>
        <taxon>Fungi</taxon>
        <taxon>Dikarya</taxon>
        <taxon>Ascomycota</taxon>
        <taxon>Pezizomycotina</taxon>
        <taxon>Leotiomycetes</taxon>
        <taxon>Erysiphales</taxon>
        <taxon>Erysiphaceae</taxon>
        <taxon>Erysiphe</taxon>
    </lineage>
</organism>
<reference evidence="2 3" key="1">
    <citation type="journal article" date="2014" name="BMC Genomics">
        <title>Adaptive genomic structural variation in the grape powdery mildew pathogen, Erysiphe necator.</title>
        <authorList>
            <person name="Jones L."/>
            <person name="Riaz S."/>
            <person name="Morales-Cruz A."/>
            <person name="Amrine K.C."/>
            <person name="McGuire B."/>
            <person name="Gubler W.D."/>
            <person name="Walker M.A."/>
            <person name="Cantu D."/>
        </authorList>
    </citation>
    <scope>NUCLEOTIDE SEQUENCE [LARGE SCALE GENOMIC DNA]</scope>
    <source>
        <strain evidence="3">c</strain>
    </source>
</reference>
<evidence type="ECO:0000256" key="1">
    <source>
        <dbReference type="SAM" id="MobiDB-lite"/>
    </source>
</evidence>
<dbReference type="HOGENOM" id="CLU_003853_0_0_1"/>
<feature type="compositionally biased region" description="Low complexity" evidence="1">
    <location>
        <begin position="198"/>
        <end position="209"/>
    </location>
</feature>